<dbReference type="CDD" id="cd13395">
    <property type="entry name" value="ASKHA_NBD_Arp4_ACTL6-like"/>
    <property type="match status" value="1"/>
</dbReference>
<dbReference type="AlphaFoldDB" id="G0QV74"/>
<organism evidence="7 8">
    <name type="scientific">Ichthyophthirius multifiliis</name>
    <name type="common">White spot disease agent</name>
    <name type="synonym">Ich</name>
    <dbReference type="NCBI Taxonomy" id="5932"/>
    <lineage>
        <taxon>Eukaryota</taxon>
        <taxon>Sar</taxon>
        <taxon>Alveolata</taxon>
        <taxon>Ciliophora</taxon>
        <taxon>Intramacronucleata</taxon>
        <taxon>Oligohymenophorea</taxon>
        <taxon>Hymenostomatida</taxon>
        <taxon>Ophryoglenina</taxon>
        <taxon>Ichthyophthirius</taxon>
    </lineage>
</organism>
<dbReference type="FunFam" id="3.30.420.40:FF:000050">
    <property type="entry name" value="Actin, alpha skeletal muscle"/>
    <property type="match status" value="1"/>
</dbReference>
<dbReference type="STRING" id="857967.G0QV74"/>
<comment type="subcellular location">
    <subcellularLocation>
        <location evidence="1">Cytoplasm</location>
        <location evidence="1">Cytoskeleton</location>
    </subcellularLocation>
</comment>
<dbReference type="PRINTS" id="PR00190">
    <property type="entry name" value="ACTIN"/>
</dbReference>
<dbReference type="InParanoid" id="G0QV74"/>
<evidence type="ECO:0000256" key="3">
    <source>
        <dbReference type="ARBA" id="ARBA00022490"/>
    </source>
</evidence>
<dbReference type="GeneID" id="14907007"/>
<dbReference type="PANTHER" id="PTHR11937">
    <property type="entry name" value="ACTIN"/>
    <property type="match status" value="1"/>
</dbReference>
<dbReference type="InterPro" id="IPR043129">
    <property type="entry name" value="ATPase_NBD"/>
</dbReference>
<dbReference type="RefSeq" id="XP_004032474.1">
    <property type="nucleotide sequence ID" value="XM_004032426.1"/>
</dbReference>
<keyword evidence="4" id="KW-0206">Cytoskeleton</keyword>
<dbReference type="Gene3D" id="3.30.420.40">
    <property type="match status" value="2"/>
</dbReference>
<dbReference type="OMA" id="SKSWHSY"/>
<sequence length="405" mass="46285">MFTEDITAIVVDVGSLSLKAGYSGEDTPRLVMPSQVCINREQNQYYVGENKLNIRHDNTDLIYTYKNGLVQDFDAFEKLLQDVYDNQIRVSPNDYCLLMSESSIHNTEQREKICEIAFEKLNVPNFFIVKSGVLSCFSSGRSTALILDTGAYSTYAIPVHDGFALQKCVVKFDIGGEYLTDKILNYIEKEEKKVVQPRYALQFAKDVPKKIEQYLNFPNTLQSYELYCKHQIARDIKENICRVDDKGLTVGEMQLERTEYELPDGNFIHFDTARSKFSEYFFSPFENSDMAEEDSLKFRGMHHMVLEAINQCDIDIKRQLFNNIILTGGNSLLSGFSSRLQNKLNDISPPNSKVKMIAYPSSVERKFSSWIGGSILASLGSFQSLWIGKQEYMEHGKSIVEKKCN</sequence>
<accession>G0QV74</accession>
<protein>
    <recommendedName>
        <fullName evidence="2">Actin, cytoplasmic</fullName>
    </recommendedName>
</protein>
<keyword evidence="8" id="KW-1185">Reference proteome</keyword>
<dbReference type="Gene3D" id="3.90.640.10">
    <property type="entry name" value="Actin, Chain A, domain 4"/>
    <property type="match status" value="1"/>
</dbReference>
<dbReference type="EMBL" id="GL983934">
    <property type="protein sequence ID" value="EGR30887.1"/>
    <property type="molecule type" value="Genomic_DNA"/>
</dbReference>
<evidence type="ECO:0000256" key="6">
    <source>
        <dbReference type="RuleBase" id="RU000487"/>
    </source>
</evidence>
<dbReference type="eggNOG" id="KOG0679">
    <property type="taxonomic scope" value="Eukaryota"/>
</dbReference>
<dbReference type="OrthoDB" id="5132116at2759"/>
<evidence type="ECO:0000256" key="5">
    <source>
        <dbReference type="ARBA" id="ARBA00049360"/>
    </source>
</evidence>
<dbReference type="SMART" id="SM00268">
    <property type="entry name" value="ACTIN"/>
    <property type="match status" value="1"/>
</dbReference>
<dbReference type="GO" id="GO:0005856">
    <property type="term" value="C:cytoskeleton"/>
    <property type="evidence" value="ECO:0007669"/>
    <property type="project" value="UniProtKB-SubCell"/>
</dbReference>
<reference evidence="7 8" key="1">
    <citation type="submission" date="2011-07" db="EMBL/GenBank/DDBJ databases">
        <authorList>
            <person name="Coyne R."/>
            <person name="Brami D."/>
            <person name="Johnson J."/>
            <person name="Hostetler J."/>
            <person name="Hannick L."/>
            <person name="Clark T."/>
            <person name="Cassidy-Hanley D."/>
            <person name="Inman J."/>
        </authorList>
    </citation>
    <scope>NUCLEOTIDE SEQUENCE [LARGE SCALE GENOMIC DNA]</scope>
    <source>
        <strain evidence="7 8">G5</strain>
    </source>
</reference>
<evidence type="ECO:0000256" key="4">
    <source>
        <dbReference type="ARBA" id="ARBA00023212"/>
    </source>
</evidence>
<evidence type="ECO:0000256" key="2">
    <source>
        <dbReference type="ARBA" id="ARBA00020098"/>
    </source>
</evidence>
<evidence type="ECO:0000256" key="1">
    <source>
        <dbReference type="ARBA" id="ARBA00004245"/>
    </source>
</evidence>
<keyword evidence="3" id="KW-0963">Cytoplasm</keyword>
<comment type="similarity">
    <text evidence="6">Belongs to the actin family.</text>
</comment>
<dbReference type="InterPro" id="IPR004000">
    <property type="entry name" value="Actin"/>
</dbReference>
<gene>
    <name evidence="7" type="ORF">IMG5_121850</name>
</gene>
<evidence type="ECO:0000313" key="7">
    <source>
        <dbReference type="EMBL" id="EGR30887.1"/>
    </source>
</evidence>
<name>G0QV74_ICHMU</name>
<dbReference type="SUPFAM" id="SSF53067">
    <property type="entry name" value="Actin-like ATPase domain"/>
    <property type="match status" value="2"/>
</dbReference>
<dbReference type="Proteomes" id="UP000008983">
    <property type="component" value="Unassembled WGS sequence"/>
</dbReference>
<comment type="catalytic activity">
    <reaction evidence="5">
        <text>ATP + H2O = ADP + phosphate + H(+)</text>
        <dbReference type="Rhea" id="RHEA:13065"/>
        <dbReference type="ChEBI" id="CHEBI:15377"/>
        <dbReference type="ChEBI" id="CHEBI:15378"/>
        <dbReference type="ChEBI" id="CHEBI:30616"/>
        <dbReference type="ChEBI" id="CHEBI:43474"/>
        <dbReference type="ChEBI" id="CHEBI:456216"/>
    </reaction>
</comment>
<evidence type="ECO:0000313" key="8">
    <source>
        <dbReference type="Proteomes" id="UP000008983"/>
    </source>
</evidence>
<proteinExistence type="inferred from homology"/>
<dbReference type="Pfam" id="PF00022">
    <property type="entry name" value="Actin"/>
    <property type="match status" value="1"/>
</dbReference>